<feature type="domain" description="Helicase C-terminal" evidence="14">
    <location>
        <begin position="409"/>
        <end position="565"/>
    </location>
</feature>
<dbReference type="InterPro" id="IPR014001">
    <property type="entry name" value="Helicase_ATP-bd"/>
</dbReference>
<comment type="subcellular location">
    <subcellularLocation>
        <location evidence="12">Cell membrane</location>
        <topology evidence="12">Peripheral membrane protein</topology>
        <orientation evidence="12">Cytoplasmic side</orientation>
    </subcellularLocation>
    <subcellularLocation>
        <location evidence="12">Cytoplasm</location>
    </subcellularLocation>
    <subcellularLocation>
        <location evidence="1">Membrane</location>
        <topology evidence="1">Peripheral membrane protein</topology>
    </subcellularLocation>
    <text evidence="12">Distribution is 50-50.</text>
</comment>
<evidence type="ECO:0000256" key="8">
    <source>
        <dbReference type="ARBA" id="ARBA00022927"/>
    </source>
</evidence>
<evidence type="ECO:0000256" key="10">
    <source>
        <dbReference type="ARBA" id="ARBA00023010"/>
    </source>
</evidence>
<protein>
    <recommendedName>
        <fullName evidence="12">Protein translocase subunit SecA</fullName>
        <ecNumber evidence="12">7.4.2.8</ecNumber>
    </recommendedName>
</protein>
<comment type="similarity">
    <text evidence="2 12">Belongs to the SecA family.</text>
</comment>
<reference evidence="16 17" key="1">
    <citation type="submission" date="2020-06" db="EMBL/GenBank/DDBJ databases">
        <title>Lactobacillus rhamnosus QC,genome.</title>
        <authorList>
            <person name="Yi H."/>
            <person name="Jin M."/>
        </authorList>
    </citation>
    <scope>NUCLEOTIDE SEQUENCE [LARGE SCALE GENOMIC DNA]</scope>
    <source>
        <strain evidence="16 17">QC</strain>
    </source>
</reference>
<comment type="function">
    <text evidence="12">Part of the Sec protein translocase complex. Interacts with the SecYEG preprotein conducting channel. Has a central role in coupling the hydrolysis of ATP to the transfer of proteins into and across the cell membrane, serving as an ATP-driven molecular motor driving the stepwise translocation of polypeptide chains across the membrane.</text>
</comment>
<comment type="subunit">
    <text evidence="12">Monomer and homodimer. Part of the essential Sec protein translocation apparatus which comprises SecA, SecYEG and auxiliary proteins SecDF. Other proteins may also be involved.</text>
</comment>
<dbReference type="GO" id="GO:0005524">
    <property type="term" value="F:ATP binding"/>
    <property type="evidence" value="ECO:0007669"/>
    <property type="project" value="UniProtKB-UniRule"/>
</dbReference>
<dbReference type="Gene3D" id="3.90.1440.10">
    <property type="entry name" value="SecA, preprotein cross-linking domain"/>
    <property type="match status" value="1"/>
</dbReference>
<evidence type="ECO:0000256" key="2">
    <source>
        <dbReference type="ARBA" id="ARBA00007650"/>
    </source>
</evidence>
<dbReference type="Proteomes" id="UP000542889">
    <property type="component" value="Unassembled WGS sequence"/>
</dbReference>
<dbReference type="InterPro" id="IPR000185">
    <property type="entry name" value="SecA"/>
</dbReference>
<evidence type="ECO:0000256" key="1">
    <source>
        <dbReference type="ARBA" id="ARBA00004170"/>
    </source>
</evidence>
<dbReference type="CDD" id="cd17928">
    <property type="entry name" value="DEXDc_SecA"/>
    <property type="match status" value="1"/>
</dbReference>
<dbReference type="InterPro" id="IPR044722">
    <property type="entry name" value="SecA_SF2_C"/>
</dbReference>
<dbReference type="GO" id="GO:0006605">
    <property type="term" value="P:protein targeting"/>
    <property type="evidence" value="ECO:0007669"/>
    <property type="project" value="UniProtKB-UniRule"/>
</dbReference>
<evidence type="ECO:0000313" key="16">
    <source>
        <dbReference type="EMBL" id="NVO89550.1"/>
    </source>
</evidence>
<dbReference type="CDD" id="cd18803">
    <property type="entry name" value="SF2_C_secA"/>
    <property type="match status" value="1"/>
</dbReference>
<dbReference type="PANTHER" id="PTHR30612:SF0">
    <property type="entry name" value="CHLOROPLAST PROTEIN-TRANSPORTING ATPASE"/>
    <property type="match status" value="1"/>
</dbReference>
<dbReference type="AlphaFoldDB" id="A0A7Y7QIR7"/>
<keyword evidence="8 12" id="KW-0653">Protein transport</keyword>
<feature type="binding site" evidence="12">
    <location>
        <position position="487"/>
    </location>
    <ligand>
        <name>ATP</name>
        <dbReference type="ChEBI" id="CHEBI:30616"/>
    </ligand>
</feature>
<evidence type="ECO:0000256" key="4">
    <source>
        <dbReference type="ARBA" id="ARBA00022475"/>
    </source>
</evidence>
<dbReference type="SMART" id="SM00957">
    <property type="entry name" value="SecA_DEAD"/>
    <property type="match status" value="1"/>
</dbReference>
<dbReference type="Pfam" id="PF01043">
    <property type="entry name" value="SecA_PP_bind"/>
    <property type="match status" value="1"/>
</dbReference>
<dbReference type="PROSITE" id="PS51192">
    <property type="entry name" value="HELICASE_ATP_BIND_1"/>
    <property type="match status" value="1"/>
</dbReference>
<dbReference type="InterPro" id="IPR011130">
    <property type="entry name" value="SecA_preprotein_X-link_dom"/>
</dbReference>
<feature type="binding site" evidence="12">
    <location>
        <position position="76"/>
    </location>
    <ligand>
        <name>ATP</name>
        <dbReference type="ChEBI" id="CHEBI:30616"/>
    </ligand>
</feature>
<dbReference type="GO" id="GO:0005886">
    <property type="term" value="C:plasma membrane"/>
    <property type="evidence" value="ECO:0007669"/>
    <property type="project" value="UniProtKB-SubCell"/>
</dbReference>
<dbReference type="InterPro" id="IPR011116">
    <property type="entry name" value="SecA_Wing/Scaffold"/>
</dbReference>
<feature type="domain" description="SecA family profile" evidence="15">
    <location>
        <begin position="1"/>
        <end position="565"/>
    </location>
</feature>
<sequence length="782" mass="89646">MLKRGSGYRYHSKAKKIIKLQEKYQAMGDEELRQQTVLFRERLKKGEPLRSLLVEAYAVVCEADFRVLHMRPFPVQILGAVAMEYNNIVEMKTGEGKTLTATMPMYLHGLTGAGNFLITANGYLANRDAEQMGQVYHWLGLTVASGVAQPGHESEKRDRERIYSADIVYTTNSALGFDYLFDNLAANPQEQYIQHFNFALLDEVDAILLDNAQTPLIIAGIPRVQSNYYNSADRMVSMLEEKVDYKRSDDRKSVWFLPKGIIRMQKFFGVDDLLGEEWHELYRHLILALNAHFLYKRDRDYVVDHDEVILVDRDNGRELIGMKMESGQHQAIEAKEHVKITQEMRTMASVTYQNLFRMFNQLAGMTGTAATDAGEFMEVYRLAVYRVPTNKPMIRKDLPDELYISQTAKLLASLKTVHRAYKDKRPILIETGSLSLSNLYSRLLLRERIPHSLLNARSAAKEAKIVAEAGQQGAVTVATSMAGRGTDIKLGKGVKEKGGLLVLGTERMANRRVDNQLRGRAGRQGEPGSSIFYTSLEDRIVVQNSPKRVRRYAYRHGHDQRQHLSRHGRFGKVIDHAQSQMSNSGRSARFSTLQYGEVFRAQRDCVYETRDQIMVASSLDEVIDGVFQKAASDFVQDNRQGDISDFLDFVYTNIDRDFLPQTLEDHPDQWRDPAYIHDLMRQQLAQKRKLLKDDAQWLYFQRITLLKTIDVAWIDQVDNLQALQSVTMNRNTGGKDPLYEYQKETRRTFKKMKKTMNVSIARNLLCSDLVFKKDGTIQVQFP</sequence>
<keyword evidence="6 12" id="KW-0547">Nucleotide-binding</keyword>
<keyword evidence="11 12" id="KW-0472">Membrane</keyword>
<feature type="binding site" evidence="12">
    <location>
        <begin position="94"/>
        <end position="98"/>
    </location>
    <ligand>
        <name>ATP</name>
        <dbReference type="ChEBI" id="CHEBI:30616"/>
    </ligand>
</feature>
<dbReference type="FunFam" id="3.40.50.300:FF:000429">
    <property type="entry name" value="Preprotein translocase subunit SecA"/>
    <property type="match status" value="1"/>
</dbReference>
<evidence type="ECO:0000259" key="13">
    <source>
        <dbReference type="PROSITE" id="PS51192"/>
    </source>
</evidence>
<keyword evidence="10 12" id="KW-0811">Translocation</keyword>
<dbReference type="EMBL" id="JABXWP010000031">
    <property type="protein sequence ID" value="NVO89550.1"/>
    <property type="molecule type" value="Genomic_DNA"/>
</dbReference>
<evidence type="ECO:0000256" key="9">
    <source>
        <dbReference type="ARBA" id="ARBA00022967"/>
    </source>
</evidence>
<gene>
    <name evidence="16" type="primary">secA2</name>
    <name evidence="12" type="synonym">secA</name>
    <name evidence="16" type="ORF">HWN39_13835</name>
</gene>
<dbReference type="Pfam" id="PF21090">
    <property type="entry name" value="P-loop_SecA"/>
    <property type="match status" value="2"/>
</dbReference>
<comment type="catalytic activity">
    <reaction evidence="12">
        <text>ATP + H2O + cellular proteinSide 1 = ADP + phosphate + cellular proteinSide 2.</text>
        <dbReference type="EC" id="7.4.2.8"/>
    </reaction>
</comment>
<dbReference type="GO" id="GO:0043952">
    <property type="term" value="P:protein transport by the Sec complex"/>
    <property type="evidence" value="ECO:0007669"/>
    <property type="project" value="TreeGrafter"/>
</dbReference>
<keyword evidence="7 12" id="KW-0067">ATP-binding</keyword>
<dbReference type="InterPro" id="IPR036266">
    <property type="entry name" value="SecA_Wing/Scaffold_sf"/>
</dbReference>
<keyword evidence="4 12" id="KW-1003">Cell membrane</keyword>
<name>A0A7Y7QIR7_LACRH</name>
<dbReference type="EC" id="7.4.2.8" evidence="12"/>
<dbReference type="InterPro" id="IPR001650">
    <property type="entry name" value="Helicase_C-like"/>
</dbReference>
<dbReference type="NCBIfam" id="TIGR03714">
    <property type="entry name" value="secA2"/>
    <property type="match status" value="1"/>
</dbReference>
<dbReference type="InterPro" id="IPR027417">
    <property type="entry name" value="P-loop_NTPase"/>
</dbReference>
<feature type="domain" description="Helicase ATP-binding" evidence="13">
    <location>
        <begin position="78"/>
        <end position="239"/>
    </location>
</feature>
<proteinExistence type="inferred from homology"/>
<keyword evidence="3 12" id="KW-0813">Transport</keyword>
<evidence type="ECO:0000313" key="17">
    <source>
        <dbReference type="Proteomes" id="UP000542889"/>
    </source>
</evidence>
<dbReference type="GO" id="GO:0005829">
    <property type="term" value="C:cytosol"/>
    <property type="evidence" value="ECO:0007669"/>
    <property type="project" value="TreeGrafter"/>
</dbReference>
<evidence type="ECO:0000256" key="6">
    <source>
        <dbReference type="ARBA" id="ARBA00022741"/>
    </source>
</evidence>
<keyword evidence="5 12" id="KW-0963">Cytoplasm</keyword>
<evidence type="ECO:0000256" key="5">
    <source>
        <dbReference type="ARBA" id="ARBA00022490"/>
    </source>
</evidence>
<dbReference type="NCBIfam" id="NF006630">
    <property type="entry name" value="PRK09200.1"/>
    <property type="match status" value="1"/>
</dbReference>
<dbReference type="SMART" id="SM00958">
    <property type="entry name" value="SecA_PP_bind"/>
    <property type="match status" value="1"/>
</dbReference>
<dbReference type="HAMAP" id="MF_01382">
    <property type="entry name" value="SecA"/>
    <property type="match status" value="1"/>
</dbReference>
<dbReference type="GO" id="GO:0031522">
    <property type="term" value="C:cell envelope Sec protein transport complex"/>
    <property type="evidence" value="ECO:0007669"/>
    <property type="project" value="TreeGrafter"/>
</dbReference>
<organism evidence="16 17">
    <name type="scientific">Lacticaseibacillus rhamnosus</name>
    <name type="common">Lactobacillus rhamnosus</name>
    <dbReference type="NCBI Taxonomy" id="47715"/>
    <lineage>
        <taxon>Bacteria</taxon>
        <taxon>Bacillati</taxon>
        <taxon>Bacillota</taxon>
        <taxon>Bacilli</taxon>
        <taxon>Lactobacillales</taxon>
        <taxon>Lactobacillaceae</taxon>
        <taxon>Lacticaseibacillus</taxon>
    </lineage>
</organism>
<dbReference type="Pfam" id="PF07516">
    <property type="entry name" value="SecA_SW"/>
    <property type="match status" value="1"/>
</dbReference>
<dbReference type="SUPFAM" id="SSF81767">
    <property type="entry name" value="Pre-protein crosslinking domain of SecA"/>
    <property type="match status" value="1"/>
</dbReference>
<dbReference type="Pfam" id="PF07517">
    <property type="entry name" value="SecA_DEAD"/>
    <property type="match status" value="1"/>
</dbReference>
<evidence type="ECO:0000259" key="14">
    <source>
        <dbReference type="PROSITE" id="PS51194"/>
    </source>
</evidence>
<dbReference type="GO" id="GO:0017038">
    <property type="term" value="P:protein import"/>
    <property type="evidence" value="ECO:0007669"/>
    <property type="project" value="InterPro"/>
</dbReference>
<evidence type="ECO:0000256" key="12">
    <source>
        <dbReference type="HAMAP-Rule" id="MF_01382"/>
    </source>
</evidence>
<dbReference type="PRINTS" id="PR00906">
    <property type="entry name" value="SECA"/>
</dbReference>
<dbReference type="InterPro" id="IPR022490">
    <property type="entry name" value="SecA2"/>
</dbReference>
<dbReference type="PANTHER" id="PTHR30612">
    <property type="entry name" value="SECA INNER MEMBRANE COMPONENT OF SEC PROTEIN SECRETION SYSTEM"/>
    <property type="match status" value="1"/>
</dbReference>
<dbReference type="InterPro" id="IPR014018">
    <property type="entry name" value="SecA_motor_DEAD"/>
</dbReference>
<dbReference type="InterPro" id="IPR036670">
    <property type="entry name" value="SecA_X-link_sf"/>
</dbReference>
<evidence type="ECO:0000256" key="11">
    <source>
        <dbReference type="ARBA" id="ARBA00023136"/>
    </source>
</evidence>
<dbReference type="InterPro" id="IPR011115">
    <property type="entry name" value="SecA_DEAD"/>
</dbReference>
<dbReference type="GO" id="GO:0008564">
    <property type="term" value="F:protein-exporting ATPase activity"/>
    <property type="evidence" value="ECO:0007669"/>
    <property type="project" value="UniProtKB-EC"/>
</dbReference>
<keyword evidence="9 12" id="KW-1278">Translocase</keyword>
<dbReference type="PROSITE" id="PS51196">
    <property type="entry name" value="SECA_MOTOR_DEAD"/>
    <property type="match status" value="1"/>
</dbReference>
<dbReference type="SUPFAM" id="SSF81886">
    <property type="entry name" value="Helical scaffold and wing domains of SecA"/>
    <property type="match status" value="1"/>
</dbReference>
<evidence type="ECO:0000259" key="15">
    <source>
        <dbReference type="PROSITE" id="PS51196"/>
    </source>
</evidence>
<comment type="caution">
    <text evidence="16">The sequence shown here is derived from an EMBL/GenBank/DDBJ whole genome shotgun (WGS) entry which is preliminary data.</text>
</comment>
<dbReference type="Gene3D" id="1.10.3060.10">
    <property type="entry name" value="Helical scaffold and wing domains of SecA"/>
    <property type="match status" value="1"/>
</dbReference>
<dbReference type="SUPFAM" id="SSF52540">
    <property type="entry name" value="P-loop containing nucleoside triphosphate hydrolases"/>
    <property type="match status" value="2"/>
</dbReference>
<dbReference type="GO" id="GO:0065002">
    <property type="term" value="P:intracellular protein transmembrane transport"/>
    <property type="evidence" value="ECO:0007669"/>
    <property type="project" value="UniProtKB-UniRule"/>
</dbReference>
<accession>A0A7Y7QIR7</accession>
<dbReference type="Gene3D" id="3.40.50.300">
    <property type="entry name" value="P-loop containing nucleotide triphosphate hydrolases"/>
    <property type="match status" value="2"/>
</dbReference>
<evidence type="ECO:0000256" key="3">
    <source>
        <dbReference type="ARBA" id="ARBA00022448"/>
    </source>
</evidence>
<evidence type="ECO:0000256" key="7">
    <source>
        <dbReference type="ARBA" id="ARBA00022840"/>
    </source>
</evidence>
<dbReference type="PROSITE" id="PS51194">
    <property type="entry name" value="HELICASE_CTER"/>
    <property type="match status" value="1"/>
</dbReference>